<evidence type="ECO:0000256" key="9">
    <source>
        <dbReference type="SAM" id="Phobius"/>
    </source>
</evidence>
<keyword evidence="3 9" id="KW-0812">Transmembrane</keyword>
<sequence>MSFFFPNELWSPQSCLLIIYGQTMVNCLVTYALCVVSLNRLLTIIYGQTSFFRTKRGIALCIAVQWLIVITIPLPTFASDIKHCLLTGLVLDYQIYTLIIIVVLPTFFIIIINAIIFARARQLSRIVQPMCADFSRTVKRRRDTYLLKYMFIMFSIFVSGWAPIYIIAVINWTGSAIPHTIQRIITILPILSLLGDMLNLFIYNQELRKYLFSKI</sequence>
<gene>
    <name evidence="11" type="ORF">UXM345_LOCUS10797</name>
</gene>
<feature type="transmembrane region" description="Helical" evidence="9">
    <location>
        <begin position="16"/>
        <end position="36"/>
    </location>
</feature>
<dbReference type="PANTHER" id="PTHR24228">
    <property type="entry name" value="B2 BRADYKININ RECEPTOR/ANGIOTENSIN II RECEPTOR"/>
    <property type="match status" value="1"/>
</dbReference>
<feature type="transmembrane region" description="Helical" evidence="9">
    <location>
        <begin position="57"/>
        <end position="75"/>
    </location>
</feature>
<dbReference type="CDD" id="cd00637">
    <property type="entry name" value="7tm_classA_rhodopsin-like"/>
    <property type="match status" value="1"/>
</dbReference>
<evidence type="ECO:0000313" key="11">
    <source>
        <dbReference type="EMBL" id="CAF3905830.1"/>
    </source>
</evidence>
<keyword evidence="4 9" id="KW-1133">Transmembrane helix</keyword>
<feature type="transmembrane region" description="Helical" evidence="9">
    <location>
        <begin position="95"/>
        <end position="118"/>
    </location>
</feature>
<reference evidence="11" key="1">
    <citation type="submission" date="2021-02" db="EMBL/GenBank/DDBJ databases">
        <authorList>
            <person name="Nowell W R."/>
        </authorList>
    </citation>
    <scope>NUCLEOTIDE SEQUENCE</scope>
</reference>
<feature type="transmembrane region" description="Helical" evidence="9">
    <location>
        <begin position="184"/>
        <end position="203"/>
    </location>
</feature>
<name>A0A819HUG1_9BILA</name>
<dbReference type="PANTHER" id="PTHR24228:SF59">
    <property type="entry name" value="NEUROPEPTIDE RECEPTOR 15"/>
    <property type="match status" value="1"/>
</dbReference>
<evidence type="ECO:0000256" key="7">
    <source>
        <dbReference type="ARBA" id="ARBA00023170"/>
    </source>
</evidence>
<dbReference type="GO" id="GO:0005886">
    <property type="term" value="C:plasma membrane"/>
    <property type="evidence" value="ECO:0007669"/>
    <property type="project" value="UniProtKB-SubCell"/>
</dbReference>
<evidence type="ECO:0000256" key="2">
    <source>
        <dbReference type="ARBA" id="ARBA00022475"/>
    </source>
</evidence>
<organism evidence="11 12">
    <name type="scientific">Rotaria magnacalcarata</name>
    <dbReference type="NCBI Taxonomy" id="392030"/>
    <lineage>
        <taxon>Eukaryota</taxon>
        <taxon>Metazoa</taxon>
        <taxon>Spiralia</taxon>
        <taxon>Gnathifera</taxon>
        <taxon>Rotifera</taxon>
        <taxon>Eurotatoria</taxon>
        <taxon>Bdelloidea</taxon>
        <taxon>Philodinida</taxon>
        <taxon>Philodinidae</taxon>
        <taxon>Rotaria</taxon>
    </lineage>
</organism>
<keyword evidence="8" id="KW-0807">Transducer</keyword>
<keyword evidence="6 9" id="KW-0472">Membrane</keyword>
<evidence type="ECO:0000256" key="4">
    <source>
        <dbReference type="ARBA" id="ARBA00022989"/>
    </source>
</evidence>
<evidence type="ECO:0000256" key="3">
    <source>
        <dbReference type="ARBA" id="ARBA00022692"/>
    </source>
</evidence>
<evidence type="ECO:0000256" key="8">
    <source>
        <dbReference type="ARBA" id="ARBA00023224"/>
    </source>
</evidence>
<evidence type="ECO:0000256" key="6">
    <source>
        <dbReference type="ARBA" id="ARBA00023136"/>
    </source>
</evidence>
<dbReference type="Gene3D" id="1.20.1070.10">
    <property type="entry name" value="Rhodopsin 7-helix transmembrane proteins"/>
    <property type="match status" value="1"/>
</dbReference>
<keyword evidence="7" id="KW-0675">Receptor</keyword>
<keyword evidence="5" id="KW-0297">G-protein coupled receptor</keyword>
<evidence type="ECO:0000259" key="10">
    <source>
        <dbReference type="PROSITE" id="PS50262"/>
    </source>
</evidence>
<feature type="domain" description="G-protein coupled receptors family 1 profile" evidence="10">
    <location>
        <begin position="1"/>
        <end position="203"/>
    </location>
</feature>
<keyword evidence="2" id="KW-1003">Cell membrane</keyword>
<comment type="subcellular location">
    <subcellularLocation>
        <location evidence="1">Cell membrane</location>
        <topology evidence="1">Multi-pass membrane protein</topology>
    </subcellularLocation>
</comment>
<dbReference type="InterPro" id="IPR017452">
    <property type="entry name" value="GPCR_Rhodpsn_7TM"/>
</dbReference>
<dbReference type="Proteomes" id="UP000663842">
    <property type="component" value="Unassembled WGS sequence"/>
</dbReference>
<dbReference type="GO" id="GO:0004930">
    <property type="term" value="F:G protein-coupled receptor activity"/>
    <property type="evidence" value="ECO:0007669"/>
    <property type="project" value="UniProtKB-KW"/>
</dbReference>
<dbReference type="PROSITE" id="PS50262">
    <property type="entry name" value="G_PROTEIN_RECEP_F1_2"/>
    <property type="match status" value="1"/>
</dbReference>
<dbReference type="InterPro" id="IPR000276">
    <property type="entry name" value="GPCR_Rhodpsn"/>
</dbReference>
<evidence type="ECO:0000256" key="5">
    <source>
        <dbReference type="ARBA" id="ARBA00023040"/>
    </source>
</evidence>
<dbReference type="SUPFAM" id="SSF81321">
    <property type="entry name" value="Family A G protein-coupled receptor-like"/>
    <property type="match status" value="1"/>
</dbReference>
<evidence type="ECO:0000256" key="1">
    <source>
        <dbReference type="ARBA" id="ARBA00004651"/>
    </source>
</evidence>
<dbReference type="PRINTS" id="PR00237">
    <property type="entry name" value="GPCRRHODOPSN"/>
</dbReference>
<accession>A0A819HUG1</accession>
<protein>
    <recommendedName>
        <fullName evidence="10">G-protein coupled receptors family 1 profile domain-containing protein</fullName>
    </recommendedName>
</protein>
<comment type="caution">
    <text evidence="11">The sequence shown here is derived from an EMBL/GenBank/DDBJ whole genome shotgun (WGS) entry which is preliminary data.</text>
</comment>
<evidence type="ECO:0000313" key="12">
    <source>
        <dbReference type="Proteomes" id="UP000663842"/>
    </source>
</evidence>
<dbReference type="AlphaFoldDB" id="A0A819HUG1"/>
<feature type="transmembrane region" description="Helical" evidence="9">
    <location>
        <begin position="149"/>
        <end position="172"/>
    </location>
</feature>
<dbReference type="Pfam" id="PF00001">
    <property type="entry name" value="7tm_1"/>
    <property type="match status" value="1"/>
</dbReference>
<dbReference type="EMBL" id="CAJOBF010001047">
    <property type="protein sequence ID" value="CAF3905830.1"/>
    <property type="molecule type" value="Genomic_DNA"/>
</dbReference>
<proteinExistence type="predicted"/>